<organism evidence="2 3">
    <name type="scientific">Actinomadura soli</name>
    <dbReference type="NCBI Taxonomy" id="2508997"/>
    <lineage>
        <taxon>Bacteria</taxon>
        <taxon>Bacillati</taxon>
        <taxon>Actinomycetota</taxon>
        <taxon>Actinomycetes</taxon>
        <taxon>Streptosporangiales</taxon>
        <taxon>Thermomonosporaceae</taxon>
        <taxon>Actinomadura</taxon>
    </lineage>
</organism>
<accession>A0A5C4JE12</accession>
<dbReference type="RefSeq" id="WP_138645306.1">
    <property type="nucleotide sequence ID" value="NZ_VCKW01000051.1"/>
</dbReference>
<keyword evidence="1" id="KW-0472">Membrane</keyword>
<protein>
    <submittedName>
        <fullName evidence="2">Uncharacterized protein</fullName>
    </submittedName>
</protein>
<reference evidence="2 3" key="1">
    <citation type="submission" date="2019-05" db="EMBL/GenBank/DDBJ databases">
        <title>Draft genome sequence of Actinomadura sp. 14C53.</title>
        <authorList>
            <person name="Saricaoglu S."/>
            <person name="Isik K."/>
        </authorList>
    </citation>
    <scope>NUCLEOTIDE SEQUENCE [LARGE SCALE GENOMIC DNA]</scope>
    <source>
        <strain evidence="2 3">14C53</strain>
    </source>
</reference>
<feature type="transmembrane region" description="Helical" evidence="1">
    <location>
        <begin position="38"/>
        <end position="60"/>
    </location>
</feature>
<keyword evidence="3" id="KW-1185">Reference proteome</keyword>
<comment type="caution">
    <text evidence="2">The sequence shown here is derived from an EMBL/GenBank/DDBJ whole genome shotgun (WGS) entry which is preliminary data.</text>
</comment>
<sequence length="63" mass="6203">MLILKALIALAVILLGVVAGSAATFVVWKWGGTSPAVAIVTGVSVCFALVGASIGLVSFLGSD</sequence>
<evidence type="ECO:0000313" key="2">
    <source>
        <dbReference type="EMBL" id="TMR02403.1"/>
    </source>
</evidence>
<keyword evidence="1" id="KW-1133">Transmembrane helix</keyword>
<dbReference type="AlphaFoldDB" id="A0A5C4JE12"/>
<name>A0A5C4JE12_9ACTN</name>
<evidence type="ECO:0000256" key="1">
    <source>
        <dbReference type="SAM" id="Phobius"/>
    </source>
</evidence>
<evidence type="ECO:0000313" key="3">
    <source>
        <dbReference type="Proteomes" id="UP000309174"/>
    </source>
</evidence>
<dbReference type="EMBL" id="VCKW01000051">
    <property type="protein sequence ID" value="TMR02403.1"/>
    <property type="molecule type" value="Genomic_DNA"/>
</dbReference>
<dbReference type="Proteomes" id="UP000309174">
    <property type="component" value="Unassembled WGS sequence"/>
</dbReference>
<proteinExistence type="predicted"/>
<keyword evidence="1" id="KW-0812">Transmembrane</keyword>
<gene>
    <name evidence="2" type="ORF">ETD83_12730</name>
</gene>